<accession>W5WCE9</accession>
<dbReference type="STRING" id="1449976.KALB_4834"/>
<dbReference type="PATRIC" id="fig|1449976.3.peg.4866"/>
<dbReference type="RefSeq" id="WP_025358225.1">
    <property type="nucleotide sequence ID" value="NZ_CP007155.1"/>
</dbReference>
<sequence>MDLPARTRLEQRVHEAHLSIEDFVKQFAEAAQSVRESATTSKSQALRWLAGTSRPYPASRRVLASWFGEPIEVLLGPPRALSVSAMSPATSQEWIMQAGRESTEHARAAASSVSPSVLEQLHVEAQRAARDYLTTPSTVMLQDLVVLRNDVYEQLNKTRKPRQQAELYLLAGQVCGLLASVAWDLGYPDVAEDQARSAYIYGTTVDHPSLQAWARALQVTIVFWSGSPRRAVKLASDALHAAPTGTPSARLQSVHARALSMIGARDEVDAALNAAADELDRAGDDWADEIGGELAFGRSRHALCAGASYVRLGDGDRAETAATRAIELFAMLPAQARWSAGELGALVDLGTARTLRGDLAGAEDALRSVFAIGPEWRTEALSRRLLNLGQLLGVRRFHGSIEARRLGEQVEDFTSSSLARVTARPALAPGV</sequence>
<evidence type="ECO:0000313" key="2">
    <source>
        <dbReference type="Proteomes" id="UP000019225"/>
    </source>
</evidence>
<reference evidence="1 2" key="1">
    <citation type="journal article" date="2014" name="BMC Genomics">
        <title>Complete genome sequence of producer of the glycopeptide antibiotic Aculeximycin Kutzneria albida DSM 43870T, a representative of minor genus of Pseudonocardiaceae.</title>
        <authorList>
            <person name="Rebets Y."/>
            <person name="Tokovenko B."/>
            <person name="Lushchyk I."/>
            <person name="Ruckert C."/>
            <person name="Zaburannyi N."/>
            <person name="Bechthold A."/>
            <person name="Kalinowski J."/>
            <person name="Luzhetskyy A."/>
        </authorList>
    </citation>
    <scope>NUCLEOTIDE SEQUENCE [LARGE SCALE GENOMIC DNA]</scope>
    <source>
        <strain evidence="1">DSM 43870</strain>
    </source>
</reference>
<dbReference type="Proteomes" id="UP000019225">
    <property type="component" value="Chromosome"/>
</dbReference>
<proteinExistence type="predicted"/>
<gene>
    <name evidence="1" type="ORF">KALB_4834</name>
</gene>
<dbReference type="Gene3D" id="1.25.40.10">
    <property type="entry name" value="Tetratricopeptide repeat domain"/>
    <property type="match status" value="1"/>
</dbReference>
<evidence type="ECO:0008006" key="3">
    <source>
        <dbReference type="Google" id="ProtNLM"/>
    </source>
</evidence>
<dbReference type="OrthoDB" id="4518481at2"/>
<name>W5WCE9_9PSEU</name>
<dbReference type="SUPFAM" id="SSF48452">
    <property type="entry name" value="TPR-like"/>
    <property type="match status" value="1"/>
</dbReference>
<protein>
    <recommendedName>
        <fullName evidence="3">XRE family transcriptional regulator</fullName>
    </recommendedName>
</protein>
<evidence type="ECO:0000313" key="1">
    <source>
        <dbReference type="EMBL" id="AHH98196.1"/>
    </source>
</evidence>
<organism evidence="1 2">
    <name type="scientific">Kutzneria albida DSM 43870</name>
    <dbReference type="NCBI Taxonomy" id="1449976"/>
    <lineage>
        <taxon>Bacteria</taxon>
        <taxon>Bacillati</taxon>
        <taxon>Actinomycetota</taxon>
        <taxon>Actinomycetes</taxon>
        <taxon>Pseudonocardiales</taxon>
        <taxon>Pseudonocardiaceae</taxon>
        <taxon>Kutzneria</taxon>
    </lineage>
</organism>
<keyword evidence="2" id="KW-1185">Reference proteome</keyword>
<dbReference type="eggNOG" id="COG5606">
    <property type="taxonomic scope" value="Bacteria"/>
</dbReference>
<dbReference type="InterPro" id="IPR011990">
    <property type="entry name" value="TPR-like_helical_dom_sf"/>
</dbReference>
<dbReference type="HOGENOM" id="CLU_029927_5_0_11"/>
<dbReference type="KEGG" id="kal:KALB_4834"/>
<dbReference type="EMBL" id="CP007155">
    <property type="protein sequence ID" value="AHH98196.1"/>
    <property type="molecule type" value="Genomic_DNA"/>
</dbReference>
<dbReference type="AlphaFoldDB" id="W5WCE9"/>